<protein>
    <recommendedName>
        <fullName evidence="5">TIR domain-containing protein</fullName>
    </recommendedName>
</protein>
<evidence type="ECO:0000256" key="1">
    <source>
        <dbReference type="ARBA" id="ARBA00022614"/>
    </source>
</evidence>
<dbReference type="InterPro" id="IPR042197">
    <property type="entry name" value="Apaf_helical"/>
</dbReference>
<keyword evidence="3" id="KW-0611">Plant defense</keyword>
<dbReference type="Gene3D" id="3.40.50.300">
    <property type="entry name" value="P-loop containing nucleotide triphosphate hydrolases"/>
    <property type="match status" value="1"/>
</dbReference>
<dbReference type="Gene3D" id="1.10.8.430">
    <property type="entry name" value="Helical domain of apoptotic protease-activating factors"/>
    <property type="match status" value="1"/>
</dbReference>
<dbReference type="InterPro" id="IPR032675">
    <property type="entry name" value="LRR_dom_sf"/>
</dbReference>
<organism evidence="6 7">
    <name type="scientific">Eucalyptus globulus</name>
    <name type="common">Tasmanian blue gum</name>
    <dbReference type="NCBI Taxonomy" id="34317"/>
    <lineage>
        <taxon>Eukaryota</taxon>
        <taxon>Viridiplantae</taxon>
        <taxon>Streptophyta</taxon>
        <taxon>Embryophyta</taxon>
        <taxon>Tracheophyta</taxon>
        <taxon>Spermatophyta</taxon>
        <taxon>Magnoliopsida</taxon>
        <taxon>eudicotyledons</taxon>
        <taxon>Gunneridae</taxon>
        <taxon>Pentapetalae</taxon>
        <taxon>rosids</taxon>
        <taxon>malvids</taxon>
        <taxon>Myrtales</taxon>
        <taxon>Myrtaceae</taxon>
        <taxon>Myrtoideae</taxon>
        <taxon>Eucalypteae</taxon>
        <taxon>Eucalyptus</taxon>
    </lineage>
</organism>
<dbReference type="InterPro" id="IPR044974">
    <property type="entry name" value="Disease_R_plants"/>
</dbReference>
<dbReference type="SMART" id="SM00255">
    <property type="entry name" value="TIR"/>
    <property type="match status" value="1"/>
</dbReference>
<dbReference type="AlphaFoldDB" id="A0ABD3KNP1"/>
<dbReference type="Gene3D" id="3.80.10.10">
    <property type="entry name" value="Ribonuclease Inhibitor"/>
    <property type="match status" value="2"/>
</dbReference>
<evidence type="ECO:0000313" key="6">
    <source>
        <dbReference type="EMBL" id="KAL3741002.1"/>
    </source>
</evidence>
<dbReference type="InterPro" id="IPR035897">
    <property type="entry name" value="Toll_tir_struct_dom_sf"/>
</dbReference>
<accession>A0ABD3KNP1</accession>
<keyword evidence="1" id="KW-0433">Leucine-rich repeat</keyword>
<dbReference type="GO" id="GO:0006952">
    <property type="term" value="P:defense response"/>
    <property type="evidence" value="ECO:0007669"/>
    <property type="project" value="UniProtKB-KW"/>
</dbReference>
<dbReference type="PRINTS" id="PR00364">
    <property type="entry name" value="DISEASERSIST"/>
</dbReference>
<feature type="compositionally biased region" description="Basic and acidic residues" evidence="4">
    <location>
        <begin position="1144"/>
        <end position="1156"/>
    </location>
</feature>
<reference evidence="6 7" key="1">
    <citation type="submission" date="2024-11" db="EMBL/GenBank/DDBJ databases">
        <title>Chromosome-level genome assembly of Eucalyptus globulus Labill. provides insights into its genome evolution.</title>
        <authorList>
            <person name="Li X."/>
        </authorList>
    </citation>
    <scope>NUCLEOTIDE SEQUENCE [LARGE SCALE GENOMIC DNA]</scope>
    <source>
        <strain evidence="6">CL2024</strain>
        <tissue evidence="6">Fresh tender leaves</tissue>
    </source>
</reference>
<feature type="region of interest" description="Disordered" evidence="4">
    <location>
        <begin position="1144"/>
        <end position="1163"/>
    </location>
</feature>
<dbReference type="Pfam" id="PF01582">
    <property type="entry name" value="TIR"/>
    <property type="match status" value="1"/>
</dbReference>
<dbReference type="EMBL" id="JBJKBG010000005">
    <property type="protein sequence ID" value="KAL3741002.1"/>
    <property type="molecule type" value="Genomic_DNA"/>
</dbReference>
<dbReference type="InterPro" id="IPR000157">
    <property type="entry name" value="TIR_dom"/>
</dbReference>
<dbReference type="InterPro" id="IPR027417">
    <property type="entry name" value="P-loop_NTPase"/>
</dbReference>
<keyword evidence="2" id="KW-0677">Repeat</keyword>
<dbReference type="Pfam" id="PF23598">
    <property type="entry name" value="LRR_14"/>
    <property type="match status" value="1"/>
</dbReference>
<dbReference type="Proteomes" id="UP001634007">
    <property type="component" value="Unassembled WGS sequence"/>
</dbReference>
<dbReference type="Pfam" id="PF00931">
    <property type="entry name" value="NB-ARC"/>
    <property type="match status" value="1"/>
</dbReference>
<name>A0ABD3KNP1_EUCGL</name>
<comment type="caution">
    <text evidence="6">The sequence shown here is derived from an EMBL/GenBank/DDBJ whole genome shotgun (WGS) entry which is preliminary data.</text>
</comment>
<evidence type="ECO:0000313" key="7">
    <source>
        <dbReference type="Proteomes" id="UP001634007"/>
    </source>
</evidence>
<dbReference type="InterPro" id="IPR055414">
    <property type="entry name" value="LRR_R13L4/SHOC2-like"/>
</dbReference>
<evidence type="ECO:0000256" key="2">
    <source>
        <dbReference type="ARBA" id="ARBA00022737"/>
    </source>
</evidence>
<dbReference type="PANTHER" id="PTHR11017:SF570">
    <property type="entry name" value="DISEASE RESISTANCE PROTEIN (TIR-NBS CLASS)-RELATED"/>
    <property type="match status" value="1"/>
</dbReference>
<evidence type="ECO:0000259" key="5">
    <source>
        <dbReference type="PROSITE" id="PS50104"/>
    </source>
</evidence>
<dbReference type="GO" id="GO:0051707">
    <property type="term" value="P:response to other organism"/>
    <property type="evidence" value="ECO:0007669"/>
    <property type="project" value="UniProtKB-ARBA"/>
</dbReference>
<dbReference type="InterPro" id="IPR058192">
    <property type="entry name" value="WHD_ROQ1-like"/>
</dbReference>
<dbReference type="PROSITE" id="PS50104">
    <property type="entry name" value="TIR"/>
    <property type="match status" value="1"/>
</dbReference>
<dbReference type="SUPFAM" id="SSF52540">
    <property type="entry name" value="P-loop containing nucleoside triphosphate hydrolases"/>
    <property type="match status" value="1"/>
</dbReference>
<evidence type="ECO:0000256" key="3">
    <source>
        <dbReference type="ARBA" id="ARBA00022821"/>
    </source>
</evidence>
<keyword evidence="7" id="KW-1185">Reference proteome</keyword>
<evidence type="ECO:0000256" key="4">
    <source>
        <dbReference type="SAM" id="MobiDB-lite"/>
    </source>
</evidence>
<gene>
    <name evidence="6" type="ORF">ACJRO7_022164</name>
</gene>
<dbReference type="InterPro" id="IPR002182">
    <property type="entry name" value="NB-ARC"/>
</dbReference>
<dbReference type="PANTHER" id="PTHR11017">
    <property type="entry name" value="LEUCINE-RICH REPEAT-CONTAINING PROTEIN"/>
    <property type="match status" value="1"/>
</dbReference>
<feature type="domain" description="TIR" evidence="5">
    <location>
        <begin position="17"/>
        <end position="177"/>
    </location>
</feature>
<proteinExistence type="predicted"/>
<dbReference type="Pfam" id="PF23282">
    <property type="entry name" value="WHD_ROQ1"/>
    <property type="match status" value="1"/>
</dbReference>
<dbReference type="Gene3D" id="3.40.50.10140">
    <property type="entry name" value="Toll/interleukin-1 receptor homology (TIR) domain"/>
    <property type="match status" value="1"/>
</dbReference>
<dbReference type="SUPFAM" id="SSF52200">
    <property type="entry name" value="Toll/Interleukin receptor TIR domain"/>
    <property type="match status" value="1"/>
</dbReference>
<dbReference type="SUPFAM" id="SSF52058">
    <property type="entry name" value="L domain-like"/>
    <property type="match status" value="2"/>
</dbReference>
<sequence length="1163" mass="131503">MEITNYSSSSSASSVQPLYDVFLSFKGVDTREHLANPLRTGLTDAGISVFRNKRKVGADKEIDPALVEAIGQSKILIPIISQEYASSKRCLMELAKMLDCRDTMNHAIIPIFYLSNTSDTGFSTVHEQEGIHSKLLEPWKSALHRIKQLKGYCLHHATDQLISEIVLYVTRQLKKAELVGTSMLVGIENQVREMMAKLEVDYRNGQAVEIRGNEVRMVVIHGFKGIGKTTLAKFVYSKLYPLFDGCCYLGNISEILKTNPLEHLQSQLVSDLLKEECISFGSFEEGIYHIEQMFPEMRVLIVLDDVNEQDHLEAFAGKLTWFGPRSRIIVTTRNTNDLNIPKDVIYEVAHMDFSQSFHLFCLHAFGGSSPRENYDDLSSQIVSIIRGLPIAIEVVGSFLYRKKMQKWNETLQKLKEEKEPVDSIQKALMTIYEDLDQGTKDIFLDIACFFIGKDKRIPLYMWEDCGFSPCSGIESLLLMSLVKIEENNELSVCDPLRDLGQTIVGKEHPTNPARRSRLWNHEHARDALSRKERTKEVQALCLKFDNGSHNCFTPRDSQSLSKLRFLKLDNINLKGNFTNLLSHLRWLDWRGCPLTFQAKNLHLKNLVILDLSWSKVTQIWGGWSQIKMPRLKVLNLTGCNEMQITPDFSSYKQLEMLILENCFQLVMIDPSICHLRLLVSLNLKSCRNLSALPQGIGDMESLQELLIDGTSIREIPESIACMKKLETLSASKCRSLTNLPESICLEALSMLLLDNVKILKLPDSIGRLVKLKRLSLRDCEDMEKLPDSIGELGCSLVELDISGTLISELPNSMSDLQLLKVLKMERCHVRKFPSAIHTLRKLEEIHASHCRSLKGRIPRKIENLQFLKILVLRYSCISSLPRSILSLSRLQTLDLLACDYLETLPMLPSSLTCLRISSKKMSIIPDIHNLAELEDLTFGDENPKELMVPPSDFDHTSILTEPQSLCPVRFPKLKSLELSHSQLTNLGFEYGSTCNSQLKEVVLTGWNLQEVSGLPSSLSVLSIQACLSLQSLPTVRKLDNLLELELLNSAVKEIKGLGGLTSLEILVVSCCSQIVYLNGLSKLISLKRLSLKNCKTLAHLPSVSNLTMLKFLEIHRCRKIRDIEGLEKLTSLEELRVSECKAESSPRVTDAQDRIGRRWSAYP</sequence>